<name>M1ZFT0_9FIRM</name>
<dbReference type="PANTHER" id="PTHR38015:SF1">
    <property type="entry name" value="OPINE DEHYDROGENASE DOMAIN-CONTAINING PROTEIN"/>
    <property type="match status" value="1"/>
</dbReference>
<accession>M1ZFT0</accession>
<organism evidence="4 5">
    <name type="scientific">[Clostridium] ultunense Esp</name>
    <dbReference type="NCBI Taxonomy" id="1288971"/>
    <lineage>
        <taxon>Bacteria</taxon>
        <taxon>Bacillati</taxon>
        <taxon>Bacillota</taxon>
        <taxon>Tissierellia</taxon>
        <taxon>Tissierellales</taxon>
        <taxon>Tepidimicrobiaceae</taxon>
        <taxon>Schnuerera</taxon>
    </lineage>
</organism>
<gene>
    <name evidence="4" type="ORF">CUESP1_0297</name>
</gene>
<evidence type="ECO:0000256" key="1">
    <source>
        <dbReference type="ARBA" id="ARBA00023002"/>
    </source>
</evidence>
<dbReference type="InterPro" id="IPR051729">
    <property type="entry name" value="Opine/Lysopine_DH"/>
</dbReference>
<protein>
    <recommendedName>
        <fullName evidence="6">Opine dehydrogenase</fullName>
    </recommendedName>
</protein>
<dbReference type="SUPFAM" id="SSF51735">
    <property type="entry name" value="NAD(P)-binding Rossmann-fold domains"/>
    <property type="match status" value="1"/>
</dbReference>
<dbReference type="SUPFAM" id="SSF48179">
    <property type="entry name" value="6-phosphogluconate dehydrogenase C-terminal domain-like"/>
    <property type="match status" value="1"/>
</dbReference>
<dbReference type="InterPro" id="IPR011128">
    <property type="entry name" value="G3P_DH_NAD-dep_N"/>
</dbReference>
<dbReference type="AlphaFoldDB" id="M1ZFT0"/>
<evidence type="ECO:0000313" key="5">
    <source>
        <dbReference type="Proteomes" id="UP000245423"/>
    </source>
</evidence>
<feature type="domain" description="Opine dehydrogenase" evidence="3">
    <location>
        <begin position="185"/>
        <end position="330"/>
    </location>
</feature>
<dbReference type="EMBL" id="LT669839">
    <property type="protein sequence ID" value="SHD75692.1"/>
    <property type="molecule type" value="Genomic_DNA"/>
</dbReference>
<dbReference type="Pfam" id="PF01210">
    <property type="entry name" value="NAD_Gly3P_dh_N"/>
    <property type="match status" value="1"/>
</dbReference>
<proteinExistence type="predicted"/>
<dbReference type="GO" id="GO:0016616">
    <property type="term" value="F:oxidoreductase activity, acting on the CH-OH group of donors, NAD or NADP as acceptor"/>
    <property type="evidence" value="ECO:0007669"/>
    <property type="project" value="InterPro"/>
</dbReference>
<dbReference type="OrthoDB" id="9800163at2"/>
<dbReference type="RefSeq" id="WP_005587495.1">
    <property type="nucleotide sequence ID" value="NZ_LT669839.1"/>
</dbReference>
<dbReference type="HOGENOM" id="CLU_056511_2_0_9"/>
<dbReference type="GO" id="GO:0051287">
    <property type="term" value="F:NAD binding"/>
    <property type="evidence" value="ECO:0007669"/>
    <property type="project" value="InterPro"/>
</dbReference>
<dbReference type="PANTHER" id="PTHR38015">
    <property type="entry name" value="BLR6086 PROTEIN"/>
    <property type="match status" value="1"/>
</dbReference>
<dbReference type="InterPro" id="IPR003421">
    <property type="entry name" value="Opine_DH"/>
</dbReference>
<evidence type="ECO:0000259" key="2">
    <source>
        <dbReference type="Pfam" id="PF01210"/>
    </source>
</evidence>
<reference evidence="4 5" key="1">
    <citation type="submission" date="2016-11" db="EMBL/GenBank/DDBJ databases">
        <authorList>
            <person name="Manzoor S."/>
        </authorList>
    </citation>
    <scope>NUCLEOTIDE SEQUENCE [LARGE SCALE GENOMIC DNA]</scope>
    <source>
        <strain evidence="4">Clostridium ultunense strain Esp</strain>
    </source>
</reference>
<dbReference type="InterPro" id="IPR036291">
    <property type="entry name" value="NAD(P)-bd_dom_sf"/>
</dbReference>
<sequence length="359" mass="39400">MKVAVLGSGSGGCAIAFDLAQHGYDVYLFDFKEFSTNVKAIEEKGGITSTGILEGFAKLKYAGTDIKTVVEGADLIFIVGPAYSTEPFGKAVKPYLEKGQIVIVCPSSCGGSIIFKNAIGVSLENDDYIVAETSTLPYAVRVTEPGSINVFLKLKDGLLISAVPSKYTEKVYSLTKDVYPSLVPAKNVLQTTLQNGNPIIHPSVSLLNVALIERTNGDFYFYEEGVTEAVGRLMKAVDDERLEIGKKLGVEIIRDPEIGVRQGYMQEATYDKGFSKAKGFKGIKAQSGLDYRYFNEDVGYGLVFMTDLAKHIRVETPIMNSVINIVSKIMERDYRSESNRTLKALGLDKYDLEKLKEIL</sequence>
<evidence type="ECO:0008006" key="6">
    <source>
        <dbReference type="Google" id="ProtNLM"/>
    </source>
</evidence>
<dbReference type="Gene3D" id="3.40.50.720">
    <property type="entry name" value="NAD(P)-binding Rossmann-like Domain"/>
    <property type="match status" value="1"/>
</dbReference>
<evidence type="ECO:0000313" key="4">
    <source>
        <dbReference type="EMBL" id="SHD75692.1"/>
    </source>
</evidence>
<dbReference type="InterPro" id="IPR013328">
    <property type="entry name" value="6PGD_dom2"/>
</dbReference>
<evidence type="ECO:0000259" key="3">
    <source>
        <dbReference type="Pfam" id="PF02317"/>
    </source>
</evidence>
<dbReference type="Pfam" id="PF02317">
    <property type="entry name" value="Octopine_DH"/>
    <property type="match status" value="1"/>
</dbReference>
<dbReference type="Proteomes" id="UP000245423">
    <property type="component" value="Chromosome 1"/>
</dbReference>
<keyword evidence="1" id="KW-0560">Oxidoreductase</keyword>
<dbReference type="GO" id="GO:0046168">
    <property type="term" value="P:glycerol-3-phosphate catabolic process"/>
    <property type="evidence" value="ECO:0007669"/>
    <property type="project" value="InterPro"/>
</dbReference>
<dbReference type="Gene3D" id="1.10.1040.10">
    <property type="entry name" value="N-(1-d-carboxylethyl)-l-norvaline Dehydrogenase, domain 2"/>
    <property type="match status" value="1"/>
</dbReference>
<keyword evidence="5" id="KW-1185">Reference proteome</keyword>
<feature type="domain" description="Glycerol-3-phosphate dehydrogenase NAD-dependent N-terminal" evidence="2">
    <location>
        <begin position="2"/>
        <end position="105"/>
    </location>
</feature>
<dbReference type="InterPro" id="IPR008927">
    <property type="entry name" value="6-PGluconate_DH-like_C_sf"/>
</dbReference>